<organism evidence="1 2">
    <name type="scientific">Blastococcus goldschmidtiae</name>
    <dbReference type="NCBI Taxonomy" id="3075546"/>
    <lineage>
        <taxon>Bacteria</taxon>
        <taxon>Bacillati</taxon>
        <taxon>Actinomycetota</taxon>
        <taxon>Actinomycetes</taxon>
        <taxon>Geodermatophilales</taxon>
        <taxon>Geodermatophilaceae</taxon>
        <taxon>Blastococcus</taxon>
    </lineage>
</organism>
<dbReference type="Proteomes" id="UP001183222">
    <property type="component" value="Unassembled WGS sequence"/>
</dbReference>
<accession>A0ABU2KE39</accession>
<dbReference type="EMBL" id="JAVREI010000029">
    <property type="protein sequence ID" value="MDT0278443.1"/>
    <property type="molecule type" value="Genomic_DNA"/>
</dbReference>
<gene>
    <name evidence="1" type="ORF">RM425_21285</name>
</gene>
<evidence type="ECO:0000313" key="2">
    <source>
        <dbReference type="Proteomes" id="UP001183222"/>
    </source>
</evidence>
<reference evidence="2" key="1">
    <citation type="submission" date="2023-07" db="EMBL/GenBank/DDBJ databases">
        <title>30 novel species of actinomycetes from the DSMZ collection.</title>
        <authorList>
            <person name="Nouioui I."/>
        </authorList>
    </citation>
    <scope>NUCLEOTIDE SEQUENCE [LARGE SCALE GENOMIC DNA]</scope>
    <source>
        <strain evidence="2">DSM 46792</strain>
    </source>
</reference>
<comment type="caution">
    <text evidence="1">The sequence shown here is derived from an EMBL/GenBank/DDBJ whole genome shotgun (WGS) entry which is preliminary data.</text>
</comment>
<proteinExistence type="predicted"/>
<protein>
    <submittedName>
        <fullName evidence="1">Uncharacterized protein</fullName>
    </submittedName>
</protein>
<keyword evidence="2" id="KW-1185">Reference proteome</keyword>
<dbReference type="RefSeq" id="WP_311347239.1">
    <property type="nucleotide sequence ID" value="NZ_JAVREI010000029.1"/>
</dbReference>
<name>A0ABU2KE39_9ACTN</name>
<sequence length="175" mass="18839">MHIGEDPAHELALSAAGYLPVSARRLAQKVLLILLSGRMWVRDDDGLRRGLTGPTWVTWYPGEAIQYGALEDTVHWVIASPIGPVPPGSPRPGSLVRLRDVRGDGRSSDVALLVHYLDDSPDRTGPMSAVLDVPGGGIGIHALTDVLEVVEQSDEDLHDWSFGPGLDRPVRLSGT</sequence>
<evidence type="ECO:0000313" key="1">
    <source>
        <dbReference type="EMBL" id="MDT0278443.1"/>
    </source>
</evidence>